<dbReference type="SUPFAM" id="SSF75304">
    <property type="entry name" value="Amidase signature (AS) enzymes"/>
    <property type="match status" value="1"/>
</dbReference>
<evidence type="ECO:0000256" key="1">
    <source>
        <dbReference type="ARBA" id="ARBA00009199"/>
    </source>
</evidence>
<gene>
    <name evidence="3" type="ORF">ATN00_08950</name>
</gene>
<dbReference type="PIRSF" id="PIRSF001221">
    <property type="entry name" value="Amidase_fungi"/>
    <property type="match status" value="1"/>
</dbReference>
<dbReference type="InterPro" id="IPR036928">
    <property type="entry name" value="AS_sf"/>
</dbReference>
<comment type="similarity">
    <text evidence="1">Belongs to the amidase family.</text>
</comment>
<evidence type="ECO:0000259" key="2">
    <source>
        <dbReference type="Pfam" id="PF01425"/>
    </source>
</evidence>
<protein>
    <recommendedName>
        <fullName evidence="2">Amidase domain-containing protein</fullName>
    </recommendedName>
</protein>
<sequence>MGKDDRDSGININISRRLMLGGMACAATAPLLGNVARAATSTGDELTWLPATRLRDMIAKKEVSALEVTNHFLARIERLNPLLHAFVHVDPDGARRAAREADKAVANGKPLGPLHGVPMGIKDQIWAKGLPSTCGSQVFANFRPSFDGTIVERLRAAGAIIVGTTNMPEFAAWPRSKSYVAGEAVNSWDTSRIPGASSGGSGAAVAAGMVPVAIGTDGGGSTRIPASLCGLVGVLPTFGRVPGYGGFHCGLRGSAGPMARSVRDAAVVLQIISGPDPRMSRAIQTPAPDGLTGLETGVRGMRVAWSPDFGRLKPDPAVLASAQLAAHALAGAGADVTMSTALISHPWGNGDLLADLQRAVGQGGFEMDPVGDVPDTSMMEKWLIESSVTGIPCFELPPIKKFLAEHSGLLSPPQRLMSKFPPNLNGLPSDKELHGQLDPIFAKHDVICSPTMLTVAPSVPSGWAIPYDNMYMGTDFTFIANTMGYPAVTVPCGLVRGLPVGLQILGQWGSEATVLRVARAVEAALPQLGSPPIA</sequence>
<dbReference type="InterPro" id="IPR000120">
    <property type="entry name" value="Amidase"/>
</dbReference>
<dbReference type="STRING" id="1332080.ATN00_08950"/>
<dbReference type="Pfam" id="PF01425">
    <property type="entry name" value="Amidase"/>
    <property type="match status" value="2"/>
</dbReference>
<dbReference type="Proteomes" id="UP000056968">
    <property type="component" value="Chromosome"/>
</dbReference>
<evidence type="ECO:0000313" key="4">
    <source>
        <dbReference type="Proteomes" id="UP000056968"/>
    </source>
</evidence>
<dbReference type="RefSeq" id="WP_062064064.1">
    <property type="nucleotide sequence ID" value="NZ_CP013264.1"/>
</dbReference>
<evidence type="ECO:0000313" key="3">
    <source>
        <dbReference type="EMBL" id="ALR20420.1"/>
    </source>
</evidence>
<dbReference type="EMBL" id="CP013264">
    <property type="protein sequence ID" value="ALR20420.1"/>
    <property type="molecule type" value="Genomic_DNA"/>
</dbReference>
<dbReference type="PANTHER" id="PTHR11895">
    <property type="entry name" value="TRANSAMIDASE"/>
    <property type="match status" value="1"/>
</dbReference>
<proteinExistence type="inferred from homology"/>
<dbReference type="KEGG" id="sbd:ATN00_08950"/>
<feature type="domain" description="Amidase" evidence="2">
    <location>
        <begin position="67"/>
        <end position="337"/>
    </location>
</feature>
<accession>A0A0S3EY80</accession>
<dbReference type="PROSITE" id="PS51318">
    <property type="entry name" value="TAT"/>
    <property type="match status" value="1"/>
</dbReference>
<dbReference type="InterPro" id="IPR023631">
    <property type="entry name" value="Amidase_dom"/>
</dbReference>
<feature type="domain" description="Amidase" evidence="2">
    <location>
        <begin position="434"/>
        <end position="515"/>
    </location>
</feature>
<keyword evidence="4" id="KW-1185">Reference proteome</keyword>
<reference evidence="3 4" key="1">
    <citation type="submission" date="2015-11" db="EMBL/GenBank/DDBJ databases">
        <title>A Two-component Flavoprotein Monooxygenase System MeaXY Responsible for para-Hydroxylation of 2-Methyl-6-ethylaniline and 2,6-Diethylaniline in Sphingobium baderi DE-13.</title>
        <authorList>
            <person name="Cheng M."/>
            <person name="Meng Q."/>
            <person name="Yang Y."/>
            <person name="Chu C."/>
            <person name="Yan X."/>
            <person name="He J."/>
            <person name="Li S."/>
        </authorList>
    </citation>
    <scope>NUCLEOTIDE SEQUENCE [LARGE SCALE GENOMIC DNA]</scope>
    <source>
        <strain evidence="3 4">DE-13</strain>
    </source>
</reference>
<dbReference type="GO" id="GO:0003824">
    <property type="term" value="F:catalytic activity"/>
    <property type="evidence" value="ECO:0007669"/>
    <property type="project" value="InterPro"/>
</dbReference>
<dbReference type="InterPro" id="IPR006311">
    <property type="entry name" value="TAT_signal"/>
</dbReference>
<organism evidence="3 4">
    <name type="scientific">Sphingobium baderi</name>
    <dbReference type="NCBI Taxonomy" id="1332080"/>
    <lineage>
        <taxon>Bacteria</taxon>
        <taxon>Pseudomonadati</taxon>
        <taxon>Pseudomonadota</taxon>
        <taxon>Alphaproteobacteria</taxon>
        <taxon>Sphingomonadales</taxon>
        <taxon>Sphingomonadaceae</taxon>
        <taxon>Sphingobium</taxon>
    </lineage>
</organism>
<dbReference type="PANTHER" id="PTHR11895:SF7">
    <property type="entry name" value="GLUTAMYL-TRNA(GLN) AMIDOTRANSFERASE SUBUNIT A, MITOCHONDRIAL"/>
    <property type="match status" value="1"/>
</dbReference>
<dbReference type="AlphaFoldDB" id="A0A0S3EY80"/>
<dbReference type="Gene3D" id="3.90.1300.10">
    <property type="entry name" value="Amidase signature (AS) domain"/>
    <property type="match status" value="2"/>
</dbReference>
<name>A0A0S3EY80_9SPHN</name>